<keyword evidence="1" id="KW-1133">Transmembrane helix</keyword>
<dbReference type="EMBL" id="JACHLI010000015">
    <property type="protein sequence ID" value="MBB4864889.1"/>
    <property type="molecule type" value="Genomic_DNA"/>
</dbReference>
<sequence>MNASVICELLLSAACLWAAADSLRHGQFCRLAGFVLIACTALLGALVYGGVETARPAHQWLTGVSGRISLLLIAVGSLHGFSRHLLLAVLGALMLWLPQQAALVGNLLAVIAIAWPGRSGRWPLALGGALLFVLAGLGIAGPGQWLGVPRVDLYHLTLALAALCWAHARLQGTRWQLRSPTPLAR</sequence>
<dbReference type="AlphaFoldDB" id="A0A7W7P2K8"/>
<proteinExistence type="predicted"/>
<dbReference type="Proteomes" id="UP000566995">
    <property type="component" value="Unassembled WGS sequence"/>
</dbReference>
<feature type="transmembrane region" description="Helical" evidence="1">
    <location>
        <begin position="30"/>
        <end position="48"/>
    </location>
</feature>
<keyword evidence="1" id="KW-0812">Transmembrane</keyword>
<evidence type="ECO:0000313" key="2">
    <source>
        <dbReference type="EMBL" id="MBB4864889.1"/>
    </source>
</evidence>
<comment type="caution">
    <text evidence="2">The sequence shown here is derived from an EMBL/GenBank/DDBJ whole genome shotgun (WGS) entry which is preliminary data.</text>
</comment>
<evidence type="ECO:0000313" key="3">
    <source>
        <dbReference type="Proteomes" id="UP000566995"/>
    </source>
</evidence>
<feature type="transmembrane region" description="Helical" evidence="1">
    <location>
        <begin position="85"/>
        <end position="115"/>
    </location>
</feature>
<name>A0A7W7P2K8_PSENT</name>
<protein>
    <submittedName>
        <fullName evidence="2">Uncharacterized protein</fullName>
    </submittedName>
</protein>
<accession>A0A7W7P2K8</accession>
<dbReference type="RefSeq" id="WP_184591765.1">
    <property type="nucleotide sequence ID" value="NZ_JACHLI010000015.1"/>
</dbReference>
<feature type="transmembrane region" description="Helical" evidence="1">
    <location>
        <begin position="122"/>
        <end position="141"/>
    </location>
</feature>
<organism evidence="2 3">
    <name type="scientific">Pseudomonas nitroreducens</name>
    <dbReference type="NCBI Taxonomy" id="46680"/>
    <lineage>
        <taxon>Bacteria</taxon>
        <taxon>Pseudomonadati</taxon>
        <taxon>Pseudomonadota</taxon>
        <taxon>Gammaproteobacteria</taxon>
        <taxon>Pseudomonadales</taxon>
        <taxon>Pseudomonadaceae</taxon>
        <taxon>Pseudomonas</taxon>
    </lineage>
</organism>
<gene>
    <name evidence="2" type="ORF">HNP46_003765</name>
</gene>
<reference evidence="2 3" key="1">
    <citation type="submission" date="2020-08" db="EMBL/GenBank/DDBJ databases">
        <title>Functional genomics of gut bacteria from endangered species of beetles.</title>
        <authorList>
            <person name="Carlos-Shanley C."/>
        </authorList>
    </citation>
    <scope>NUCLEOTIDE SEQUENCE [LARGE SCALE GENOMIC DNA]</scope>
    <source>
        <strain evidence="2 3">S00179</strain>
    </source>
</reference>
<keyword evidence="1" id="KW-0472">Membrane</keyword>
<feature type="transmembrane region" description="Helical" evidence="1">
    <location>
        <begin position="60"/>
        <end position="79"/>
    </location>
</feature>
<evidence type="ECO:0000256" key="1">
    <source>
        <dbReference type="SAM" id="Phobius"/>
    </source>
</evidence>